<dbReference type="Gene3D" id="1.10.3720.10">
    <property type="entry name" value="MetI-like"/>
    <property type="match status" value="1"/>
</dbReference>
<evidence type="ECO:0000256" key="4">
    <source>
        <dbReference type="ARBA" id="ARBA00022692"/>
    </source>
</evidence>
<feature type="transmembrane region" description="Helical" evidence="7">
    <location>
        <begin position="125"/>
        <end position="147"/>
    </location>
</feature>
<proteinExistence type="inferred from homology"/>
<feature type="transmembrane region" description="Helical" evidence="7">
    <location>
        <begin position="153"/>
        <end position="172"/>
    </location>
</feature>
<sequence length="279" mass="29881">MSGDTSTALREPVPAPPRPRPTGRPRPAAVRITLGVLAAAAYLAVVIAGWSVYVRVADVPVYLLPPPGEVWDAARDLIGNGQLWPNLGFTARNIALGFVGGTLIGTLLGWLLWSSRWARELLAPYIVLLQAAPKIAVAPLLVLWFGLSQTSQLVLILLLAFFPMMTAMLLGLRDVPADVATLGRLLHLSRWQYLRTIQLPAAVPALLAGAKVAVIDSMTGAFLAEYLSAQKGLGYLMVLGNTSNDTPLLIAAVVITVLVGLAGFGLVSLAERRLLRWNR</sequence>
<reference evidence="10 11" key="1">
    <citation type="submission" date="2015-10" db="EMBL/GenBank/DDBJ databases">
        <title>Draft genome sequence of pyrrolomycin-producing Streptomyces vitaminophilus.</title>
        <authorList>
            <person name="Graham D.E."/>
            <person name="Mahan K.M."/>
            <person name="Klingeman D.M."/>
            <person name="Hettich R.L."/>
            <person name="Parry R.J."/>
        </authorList>
    </citation>
    <scope>NUCLEOTIDE SEQUENCE [LARGE SCALE GENOMIC DNA]</scope>
    <source>
        <strain evidence="10 11">ATCC 31673</strain>
    </source>
</reference>
<feature type="transmembrane region" description="Helical" evidence="7">
    <location>
        <begin position="28"/>
        <end position="53"/>
    </location>
</feature>
<dbReference type="Proteomes" id="UP000050867">
    <property type="component" value="Unassembled WGS sequence"/>
</dbReference>
<organism evidence="10 11">
    <name type="scientific">Wenjunlia vitaminophila</name>
    <name type="common">Streptomyces vitaminophilus</name>
    <dbReference type="NCBI Taxonomy" id="76728"/>
    <lineage>
        <taxon>Bacteria</taxon>
        <taxon>Bacillati</taxon>
        <taxon>Actinomycetota</taxon>
        <taxon>Actinomycetes</taxon>
        <taxon>Kitasatosporales</taxon>
        <taxon>Streptomycetaceae</taxon>
        <taxon>Wenjunlia</taxon>
    </lineage>
</organism>
<feature type="domain" description="ABC transmembrane type-1" evidence="9">
    <location>
        <begin position="83"/>
        <end position="267"/>
    </location>
</feature>
<feature type="transmembrane region" description="Helical" evidence="7">
    <location>
        <begin position="248"/>
        <end position="270"/>
    </location>
</feature>
<keyword evidence="3" id="KW-1003">Cell membrane</keyword>
<name>A0A0T6LTW3_WENVI</name>
<keyword evidence="4 7" id="KW-0812">Transmembrane</keyword>
<dbReference type="SUPFAM" id="SSF161098">
    <property type="entry name" value="MetI-like"/>
    <property type="match status" value="1"/>
</dbReference>
<comment type="similarity">
    <text evidence="7">Belongs to the binding-protein-dependent transport system permease family.</text>
</comment>
<evidence type="ECO:0000256" key="1">
    <source>
        <dbReference type="ARBA" id="ARBA00004651"/>
    </source>
</evidence>
<dbReference type="RefSeq" id="WP_018384713.1">
    <property type="nucleotide sequence ID" value="NZ_LLZU01000013.1"/>
</dbReference>
<evidence type="ECO:0000256" key="3">
    <source>
        <dbReference type="ARBA" id="ARBA00022475"/>
    </source>
</evidence>
<evidence type="ECO:0000313" key="11">
    <source>
        <dbReference type="Proteomes" id="UP000050867"/>
    </source>
</evidence>
<dbReference type="InterPro" id="IPR035906">
    <property type="entry name" value="MetI-like_sf"/>
</dbReference>
<dbReference type="EMBL" id="LLZU01000013">
    <property type="protein sequence ID" value="KRV49266.1"/>
    <property type="molecule type" value="Genomic_DNA"/>
</dbReference>
<evidence type="ECO:0000256" key="2">
    <source>
        <dbReference type="ARBA" id="ARBA00022448"/>
    </source>
</evidence>
<gene>
    <name evidence="10" type="ORF">AQ490_03450</name>
</gene>
<evidence type="ECO:0000256" key="8">
    <source>
        <dbReference type="SAM" id="MobiDB-lite"/>
    </source>
</evidence>
<dbReference type="CDD" id="cd06261">
    <property type="entry name" value="TM_PBP2"/>
    <property type="match status" value="1"/>
</dbReference>
<keyword evidence="5 7" id="KW-1133">Transmembrane helix</keyword>
<evidence type="ECO:0000313" key="10">
    <source>
        <dbReference type="EMBL" id="KRV49266.1"/>
    </source>
</evidence>
<dbReference type="InterPro" id="IPR000515">
    <property type="entry name" value="MetI-like"/>
</dbReference>
<dbReference type="PROSITE" id="PS50928">
    <property type="entry name" value="ABC_TM1"/>
    <property type="match status" value="1"/>
</dbReference>
<dbReference type="PANTHER" id="PTHR30151:SF41">
    <property type="entry name" value="ABC TRANSPORTER PERMEASE PROTEIN"/>
    <property type="match status" value="1"/>
</dbReference>
<dbReference type="PANTHER" id="PTHR30151">
    <property type="entry name" value="ALKANE SULFONATE ABC TRANSPORTER-RELATED, MEMBRANE SUBUNIT"/>
    <property type="match status" value="1"/>
</dbReference>
<dbReference type="GO" id="GO:0005886">
    <property type="term" value="C:plasma membrane"/>
    <property type="evidence" value="ECO:0007669"/>
    <property type="project" value="UniProtKB-SubCell"/>
</dbReference>
<dbReference type="GO" id="GO:0055085">
    <property type="term" value="P:transmembrane transport"/>
    <property type="evidence" value="ECO:0007669"/>
    <property type="project" value="InterPro"/>
</dbReference>
<comment type="subcellular location">
    <subcellularLocation>
        <location evidence="1 7">Cell membrane</location>
        <topology evidence="1 7">Multi-pass membrane protein</topology>
    </subcellularLocation>
</comment>
<dbReference type="eggNOG" id="COG0600">
    <property type="taxonomic scope" value="Bacteria"/>
</dbReference>
<dbReference type="STRING" id="76728.AQ490_03450"/>
<feature type="transmembrane region" description="Helical" evidence="7">
    <location>
        <begin position="193"/>
        <end position="215"/>
    </location>
</feature>
<feature type="transmembrane region" description="Helical" evidence="7">
    <location>
        <begin position="94"/>
        <end position="113"/>
    </location>
</feature>
<dbReference type="AlphaFoldDB" id="A0A0T6LTW3"/>
<feature type="region of interest" description="Disordered" evidence="8">
    <location>
        <begin position="1"/>
        <end position="26"/>
    </location>
</feature>
<keyword evidence="6 7" id="KW-0472">Membrane</keyword>
<evidence type="ECO:0000256" key="7">
    <source>
        <dbReference type="RuleBase" id="RU363032"/>
    </source>
</evidence>
<accession>A0A0T6LTW3</accession>
<evidence type="ECO:0000256" key="6">
    <source>
        <dbReference type="ARBA" id="ARBA00023136"/>
    </source>
</evidence>
<keyword evidence="11" id="KW-1185">Reference proteome</keyword>
<dbReference type="Pfam" id="PF00528">
    <property type="entry name" value="BPD_transp_1"/>
    <property type="match status" value="1"/>
</dbReference>
<keyword evidence="2 7" id="KW-0813">Transport</keyword>
<evidence type="ECO:0000259" key="9">
    <source>
        <dbReference type="PROSITE" id="PS50928"/>
    </source>
</evidence>
<dbReference type="OrthoDB" id="7274389at2"/>
<evidence type="ECO:0000256" key="5">
    <source>
        <dbReference type="ARBA" id="ARBA00022989"/>
    </source>
</evidence>
<feature type="compositionally biased region" description="Pro residues" evidence="8">
    <location>
        <begin position="13"/>
        <end position="24"/>
    </location>
</feature>
<comment type="caution">
    <text evidence="10">The sequence shown here is derived from an EMBL/GenBank/DDBJ whole genome shotgun (WGS) entry which is preliminary data.</text>
</comment>
<protein>
    <submittedName>
        <fullName evidence="10">ABC transporter permease</fullName>
    </submittedName>
</protein>